<dbReference type="PROSITE" id="PS50887">
    <property type="entry name" value="GGDEF"/>
    <property type="match status" value="1"/>
</dbReference>
<dbReference type="PROSITE" id="PS50883">
    <property type="entry name" value="EAL"/>
    <property type="match status" value="1"/>
</dbReference>
<reference evidence="3" key="1">
    <citation type="submission" date="2022-01" db="EMBL/GenBank/DDBJ databases">
        <title>Whole genome-based taxonomy of the Shewanellaceae.</title>
        <authorList>
            <person name="Martin-Rodriguez A.J."/>
        </authorList>
    </citation>
    <scope>NUCLEOTIDE SEQUENCE</scope>
    <source>
        <strain evidence="3">DSM 23803</strain>
    </source>
</reference>
<evidence type="ECO:0000313" key="4">
    <source>
        <dbReference type="Proteomes" id="UP001139408"/>
    </source>
</evidence>
<dbReference type="CDD" id="cd01948">
    <property type="entry name" value="EAL"/>
    <property type="match status" value="1"/>
</dbReference>
<dbReference type="Gene3D" id="3.20.20.450">
    <property type="entry name" value="EAL domain"/>
    <property type="match status" value="1"/>
</dbReference>
<feature type="domain" description="EAL" evidence="1">
    <location>
        <begin position="496"/>
        <end position="751"/>
    </location>
</feature>
<dbReference type="PANTHER" id="PTHR33121:SF23">
    <property type="entry name" value="CYCLIC DI-GMP PHOSPHODIESTERASE PDEB"/>
    <property type="match status" value="1"/>
</dbReference>
<dbReference type="Pfam" id="PF00990">
    <property type="entry name" value="GGDEF"/>
    <property type="match status" value="1"/>
</dbReference>
<sequence length="773" mass="86730">MADSTQQLLKSVFTNGPIEGNNTSVLELLNRALKLVCSRLDCSAAFIITSQFDKVFAVDSDIIDTTEQQCVSYFGQSPDVQVLFNQSVNNNLRLCEALFTHVHPIIYSAVDNKPAATTEPIILEHLLQTFSSLKIDCQQLAISPVISVGNVKVVLATLCVADQTTIAEQQPDPAAFINKLLDDTAYQLASSLELRRLAVVLDSKDKQYQELFQLLPMASSLVDLHNNVVLLNDVWQSTLSIKVNDNLFDLLRPEDHPLLNDTLHIVREGILRQAWCEIPLKNGIKNHWYKFSFCHALNRQQQLLLIVEDVSERYRLADELSFHSNHDVLTGLPNRLQFENMLDELQKEDDHAPACIAFLDLDQFQVVNDLSGHQAGDLLLQQVATRLKQLLRKGDVVARLGGDEFGLLMHYSDATSAQLVAKRICQQLFGHEFTWKGIKHNVSASIGLAQVDYDDPDIYGVMSKADAACRLAKEEGRNRWHFYNPDDPQMHTMYNQMLASVDITGALALNQFELFYQLIEPLDKKESGIHMEILLRMVQSDGTYVSPGIFLPAAERYNLASRVDSWVIDNLLKWGSDNLDTWRELSMVSVNLSAMSLADQKFMSWLEMRLMVEPELVDKLCFEITETAAVSQLDQATGLIDLLKPFGCKLALDDFGSGFSSFAYLKCLNVDYVKIDGQFVVNLCSNRSDKAIVAAICQLGKDMNFEVIAEFVENTDIGEYLRNIGVDYAQGYAINKPTRLAELTNGIRTPWLTDSISIVTTEERQALGLSVAD</sequence>
<dbReference type="Pfam" id="PF00563">
    <property type="entry name" value="EAL"/>
    <property type="match status" value="1"/>
</dbReference>
<dbReference type="EMBL" id="JAKILJ010000001">
    <property type="protein sequence ID" value="MCL1103822.1"/>
    <property type="molecule type" value="Genomic_DNA"/>
</dbReference>
<organism evidence="3 4">
    <name type="scientific">Shewanella algicola</name>
    <dbReference type="NCBI Taxonomy" id="640633"/>
    <lineage>
        <taxon>Bacteria</taxon>
        <taxon>Pseudomonadati</taxon>
        <taxon>Pseudomonadota</taxon>
        <taxon>Gammaproteobacteria</taxon>
        <taxon>Alteromonadales</taxon>
        <taxon>Shewanellaceae</taxon>
        <taxon>Shewanella</taxon>
    </lineage>
</organism>
<evidence type="ECO:0000259" key="2">
    <source>
        <dbReference type="PROSITE" id="PS50887"/>
    </source>
</evidence>
<dbReference type="InterPro" id="IPR029787">
    <property type="entry name" value="Nucleotide_cyclase"/>
</dbReference>
<gene>
    <name evidence="3" type="ORF">L2749_00865</name>
</gene>
<dbReference type="SMART" id="SM00267">
    <property type="entry name" value="GGDEF"/>
    <property type="match status" value="1"/>
</dbReference>
<dbReference type="InterPro" id="IPR050706">
    <property type="entry name" value="Cyclic-di-GMP_PDE-like"/>
</dbReference>
<evidence type="ECO:0000259" key="1">
    <source>
        <dbReference type="PROSITE" id="PS50883"/>
    </source>
</evidence>
<dbReference type="SMART" id="SM00052">
    <property type="entry name" value="EAL"/>
    <property type="match status" value="1"/>
</dbReference>
<proteinExistence type="predicted"/>
<dbReference type="SUPFAM" id="SSF141868">
    <property type="entry name" value="EAL domain-like"/>
    <property type="match status" value="1"/>
</dbReference>
<dbReference type="CDD" id="cd01949">
    <property type="entry name" value="GGDEF"/>
    <property type="match status" value="1"/>
</dbReference>
<dbReference type="InterPro" id="IPR035919">
    <property type="entry name" value="EAL_sf"/>
</dbReference>
<dbReference type="NCBIfam" id="TIGR00254">
    <property type="entry name" value="GGDEF"/>
    <property type="match status" value="1"/>
</dbReference>
<dbReference type="PANTHER" id="PTHR33121">
    <property type="entry name" value="CYCLIC DI-GMP PHOSPHODIESTERASE PDEF"/>
    <property type="match status" value="1"/>
</dbReference>
<dbReference type="Gene3D" id="3.30.70.270">
    <property type="match status" value="1"/>
</dbReference>
<accession>A0A9X1Z347</accession>
<dbReference type="GO" id="GO:0071111">
    <property type="term" value="F:cyclic-guanylate-specific phosphodiesterase activity"/>
    <property type="evidence" value="ECO:0007669"/>
    <property type="project" value="InterPro"/>
</dbReference>
<comment type="caution">
    <text evidence="3">The sequence shown here is derived from an EMBL/GenBank/DDBJ whole genome shotgun (WGS) entry which is preliminary data.</text>
</comment>
<dbReference type="InterPro" id="IPR001633">
    <property type="entry name" value="EAL_dom"/>
</dbReference>
<dbReference type="RefSeq" id="WP_188923411.1">
    <property type="nucleotide sequence ID" value="NZ_BMQI01000001.1"/>
</dbReference>
<dbReference type="SUPFAM" id="SSF55073">
    <property type="entry name" value="Nucleotide cyclase"/>
    <property type="match status" value="1"/>
</dbReference>
<name>A0A9X1Z347_9GAMM</name>
<keyword evidence="4" id="KW-1185">Reference proteome</keyword>
<dbReference type="AlphaFoldDB" id="A0A9X1Z347"/>
<protein>
    <submittedName>
        <fullName evidence="3">EAL domain-containing protein</fullName>
    </submittedName>
</protein>
<dbReference type="InterPro" id="IPR043128">
    <property type="entry name" value="Rev_trsase/Diguanyl_cyclase"/>
</dbReference>
<dbReference type="InterPro" id="IPR000160">
    <property type="entry name" value="GGDEF_dom"/>
</dbReference>
<feature type="domain" description="GGDEF" evidence="2">
    <location>
        <begin position="352"/>
        <end position="485"/>
    </location>
</feature>
<dbReference type="Proteomes" id="UP001139408">
    <property type="component" value="Unassembled WGS sequence"/>
</dbReference>
<evidence type="ECO:0000313" key="3">
    <source>
        <dbReference type="EMBL" id="MCL1103822.1"/>
    </source>
</evidence>